<dbReference type="Pfam" id="PF05236">
    <property type="entry name" value="TAF4"/>
    <property type="match status" value="1"/>
</dbReference>
<feature type="compositionally biased region" description="Low complexity" evidence="6">
    <location>
        <begin position="237"/>
        <end position="247"/>
    </location>
</feature>
<dbReference type="PANTHER" id="PTHR15138">
    <property type="entry name" value="TRANSCRIPTION INITIATION FACTOR TFIID SUBUNIT 4"/>
    <property type="match status" value="1"/>
</dbReference>
<organism evidence="8">
    <name type="scientific">Strongyloides stercoralis</name>
    <name type="common">Threadworm</name>
    <dbReference type="NCBI Taxonomy" id="6248"/>
    <lineage>
        <taxon>Eukaryota</taxon>
        <taxon>Metazoa</taxon>
        <taxon>Ecdysozoa</taxon>
        <taxon>Nematoda</taxon>
        <taxon>Chromadorea</taxon>
        <taxon>Rhabditida</taxon>
        <taxon>Tylenchina</taxon>
        <taxon>Panagrolaimomorpha</taxon>
        <taxon>Strongyloidoidea</taxon>
        <taxon>Strongyloididae</taxon>
        <taxon>Strongyloides</taxon>
    </lineage>
</organism>
<sequence length="490" mass="55417">MYSSFYITHSFSILHSIMNGAVAIAQQNQSPENTTVMENNDDVVKCLKFLKTLISLPVQRKSGKDVEMKVQKLVKDIIFEEISIEEFATNLQSVLNSQAQPNLLPFLINAMPPLRSAVLSGRVRIEGLDLDGGFNNQRNIYQRPTTSNAYYQNSIGQNSYSHDQRVNVYTDNQSVVNNQGISVNNGQYRQIPQENNIGHVEQQQPYTTSTPVNYVNEESLDNTPRTSYGGHPLSRPSSVQGIPQQSSSQISVQAQQQVIQGQSIVQVPQENLTTRTLSTYRQHSKLLNPHAIANRIARKFPEGLKPDDQAVYMLSHALEHRMKSILTSLSVAAEHRLEKSHLNPFYTQSSDCKKQIKFLEEISKKEYERRENRERESILRAKKSKNSDNAERQKAKEIQEADARAAQNKEANAAAIAALGGGRTFKRSWADPNPHDTNMSSGYATITNHRPRKKRITVRDLQFVYSIDPFLKKSKLRHKLILSTTPTDTL</sequence>
<dbReference type="GO" id="GO:0016251">
    <property type="term" value="F:RNA polymerase II general transcription initiation factor activity"/>
    <property type="evidence" value="ECO:0007669"/>
    <property type="project" value="TreeGrafter"/>
</dbReference>
<feature type="region of interest" description="Disordered" evidence="6">
    <location>
        <begin position="216"/>
        <end position="247"/>
    </location>
</feature>
<feature type="region of interest" description="Disordered" evidence="6">
    <location>
        <begin position="367"/>
        <end position="398"/>
    </location>
</feature>
<evidence type="ECO:0000259" key="7">
    <source>
        <dbReference type="PROSITE" id="PS51119"/>
    </source>
</evidence>
<dbReference type="Pfam" id="PF07531">
    <property type="entry name" value="TAFH"/>
    <property type="match status" value="1"/>
</dbReference>
<evidence type="ECO:0000313" key="8">
    <source>
        <dbReference type="WBParaSite" id="SSTP_0001207800.1"/>
    </source>
</evidence>
<dbReference type="CDD" id="cd08045">
    <property type="entry name" value="HFD_TAF4"/>
    <property type="match status" value="1"/>
</dbReference>
<dbReference type="AlphaFoldDB" id="A0A0K0ERJ8"/>
<evidence type="ECO:0000256" key="2">
    <source>
        <dbReference type="ARBA" id="ARBA00006178"/>
    </source>
</evidence>
<accession>A0A0K0ERJ8</accession>
<dbReference type="GO" id="GO:0006367">
    <property type="term" value="P:transcription initiation at RNA polymerase II promoter"/>
    <property type="evidence" value="ECO:0007669"/>
    <property type="project" value="TreeGrafter"/>
</dbReference>
<dbReference type="InterPro" id="IPR003894">
    <property type="entry name" value="TAFH_NHR1"/>
</dbReference>
<name>A0A0K0ERJ8_STRER</name>
<evidence type="ECO:0000256" key="5">
    <source>
        <dbReference type="ARBA" id="ARBA00023242"/>
    </source>
</evidence>
<dbReference type="WBParaSite" id="SSTP_0001207800.1">
    <property type="protein sequence ID" value="SSTP_0001207800.1"/>
    <property type="gene ID" value="SSTP_0001207800"/>
</dbReference>
<feature type="domain" description="TAFH" evidence="7">
    <location>
        <begin position="37"/>
        <end position="137"/>
    </location>
</feature>
<keyword evidence="3" id="KW-0805">Transcription regulation</keyword>
<dbReference type="SMART" id="SM00549">
    <property type="entry name" value="TAFH"/>
    <property type="match status" value="1"/>
</dbReference>
<reference evidence="8" key="1">
    <citation type="submission" date="2015-08" db="UniProtKB">
        <authorList>
            <consortium name="WormBaseParasite"/>
        </authorList>
    </citation>
    <scope>IDENTIFICATION</scope>
</reference>
<dbReference type="InterPro" id="IPR007900">
    <property type="entry name" value="TAF4_C"/>
</dbReference>
<dbReference type="PROSITE" id="PS51119">
    <property type="entry name" value="TAFH"/>
    <property type="match status" value="1"/>
</dbReference>
<comment type="similarity">
    <text evidence="2">Belongs to the TAF4 family.</text>
</comment>
<dbReference type="Gene3D" id="1.20.120.1110">
    <property type="entry name" value="TAFH/NHR1 domain"/>
    <property type="match status" value="1"/>
</dbReference>
<evidence type="ECO:0000256" key="6">
    <source>
        <dbReference type="SAM" id="MobiDB-lite"/>
    </source>
</evidence>
<comment type="subcellular location">
    <subcellularLocation>
        <location evidence="1">Nucleus</location>
    </subcellularLocation>
</comment>
<protein>
    <submittedName>
        <fullName evidence="8">TAFH domain-containing protein</fullName>
    </submittedName>
</protein>
<dbReference type="InterPro" id="IPR045144">
    <property type="entry name" value="TAF4"/>
</dbReference>
<evidence type="ECO:0000256" key="3">
    <source>
        <dbReference type="ARBA" id="ARBA00023015"/>
    </source>
</evidence>
<dbReference type="GO" id="GO:0005669">
    <property type="term" value="C:transcription factor TFIID complex"/>
    <property type="evidence" value="ECO:0007669"/>
    <property type="project" value="InterPro"/>
</dbReference>
<keyword evidence="4" id="KW-0804">Transcription</keyword>
<dbReference type="GO" id="GO:0003677">
    <property type="term" value="F:DNA binding"/>
    <property type="evidence" value="ECO:0007669"/>
    <property type="project" value="TreeGrafter"/>
</dbReference>
<dbReference type="InterPro" id="IPR037249">
    <property type="entry name" value="TAFH/NHR1_dom_sf"/>
</dbReference>
<dbReference type="PANTHER" id="PTHR15138:SF14">
    <property type="entry name" value="TRANSCRIPTION INITIATION FACTOR TFIID SUBUNIT 4"/>
    <property type="match status" value="1"/>
</dbReference>
<evidence type="ECO:0000256" key="4">
    <source>
        <dbReference type="ARBA" id="ARBA00023163"/>
    </source>
</evidence>
<dbReference type="SUPFAM" id="SSF158553">
    <property type="entry name" value="TAFH domain-like"/>
    <property type="match status" value="1"/>
</dbReference>
<evidence type="ECO:0000256" key="1">
    <source>
        <dbReference type="ARBA" id="ARBA00004123"/>
    </source>
</evidence>
<keyword evidence="5" id="KW-0539">Nucleus</keyword>
<proteinExistence type="inferred from homology"/>
<dbReference type="STRING" id="6248.A0A0K0ERJ8"/>